<feature type="non-terminal residue" evidence="2">
    <location>
        <position position="226"/>
    </location>
</feature>
<sequence>VTGLPGTARLHGPGAALRDGGARVRARLRGDEAGRPHRVPARSPHVEPAEAHRPDDDRRGADHHDPLGGRGVRGREAGAGAAAQLPALQARRHHRVARRGGDQPRHRPDLGGAHRGTRLPRRRAPRRRADDRDPPADARREHRDQPGARRVQPDPAPAARRVARLQVPAAAGVVAPVPAARRLRVHPALPADHGGPAAPLDLDGPRRDGGRRAPPRGAAVHGAGRV</sequence>
<feature type="compositionally biased region" description="Basic and acidic residues" evidence="1">
    <location>
        <begin position="99"/>
        <end position="109"/>
    </location>
</feature>
<keyword evidence="2" id="KW-0645">Protease</keyword>
<proteinExistence type="predicted"/>
<dbReference type="EMBL" id="CADCTU010000606">
    <property type="protein sequence ID" value="CAA9336171.1"/>
    <property type="molecule type" value="Genomic_DNA"/>
</dbReference>
<evidence type="ECO:0000256" key="1">
    <source>
        <dbReference type="SAM" id="MobiDB-lite"/>
    </source>
</evidence>
<feature type="compositionally biased region" description="Basic residues" evidence="1">
    <location>
        <begin position="115"/>
        <end position="126"/>
    </location>
</feature>
<feature type="compositionally biased region" description="Basic and acidic residues" evidence="1">
    <location>
        <begin position="44"/>
        <end position="67"/>
    </location>
</feature>
<keyword evidence="2" id="KW-0378">Hydrolase</keyword>
<reference evidence="2" key="1">
    <citation type="submission" date="2020-02" db="EMBL/GenBank/DDBJ databases">
        <authorList>
            <person name="Meier V. D."/>
        </authorList>
    </citation>
    <scope>NUCLEOTIDE SEQUENCE</scope>
    <source>
        <strain evidence="2">AVDCRST_MAG11</strain>
    </source>
</reference>
<dbReference type="GO" id="GO:0006508">
    <property type="term" value="P:proteolysis"/>
    <property type="evidence" value="ECO:0007669"/>
    <property type="project" value="UniProtKB-KW"/>
</dbReference>
<protein>
    <submittedName>
        <fullName evidence="2">FIG004556: membrane metalloprotease</fullName>
    </submittedName>
</protein>
<feature type="compositionally biased region" description="Low complexity" evidence="1">
    <location>
        <begin position="78"/>
        <end position="89"/>
    </location>
</feature>
<organism evidence="2">
    <name type="scientific">uncultured Gemmatimonadaceae bacterium</name>
    <dbReference type="NCBI Taxonomy" id="246130"/>
    <lineage>
        <taxon>Bacteria</taxon>
        <taxon>Pseudomonadati</taxon>
        <taxon>Gemmatimonadota</taxon>
        <taxon>Gemmatimonadia</taxon>
        <taxon>Gemmatimonadales</taxon>
        <taxon>Gemmatimonadaceae</taxon>
        <taxon>environmental samples</taxon>
    </lineage>
</organism>
<accession>A0A6J4LLR0</accession>
<feature type="compositionally biased region" description="Low complexity" evidence="1">
    <location>
        <begin position="215"/>
        <end position="226"/>
    </location>
</feature>
<gene>
    <name evidence="2" type="ORF">AVDCRST_MAG11-2720</name>
</gene>
<evidence type="ECO:0000313" key="2">
    <source>
        <dbReference type="EMBL" id="CAA9336171.1"/>
    </source>
</evidence>
<feature type="compositionally biased region" description="Basic and acidic residues" evidence="1">
    <location>
        <begin position="127"/>
        <end position="147"/>
    </location>
</feature>
<dbReference type="AlphaFoldDB" id="A0A6J4LLR0"/>
<keyword evidence="2" id="KW-0482">Metalloprotease</keyword>
<feature type="non-terminal residue" evidence="2">
    <location>
        <position position="1"/>
    </location>
</feature>
<name>A0A6J4LLR0_9BACT</name>
<feature type="region of interest" description="Disordered" evidence="1">
    <location>
        <begin position="1"/>
        <end position="163"/>
    </location>
</feature>
<dbReference type="GO" id="GO:0008237">
    <property type="term" value="F:metallopeptidase activity"/>
    <property type="evidence" value="ECO:0007669"/>
    <property type="project" value="UniProtKB-KW"/>
</dbReference>
<feature type="region of interest" description="Disordered" evidence="1">
    <location>
        <begin position="185"/>
        <end position="226"/>
    </location>
</feature>